<proteinExistence type="predicted"/>
<evidence type="ECO:0000256" key="1">
    <source>
        <dbReference type="ARBA" id="ARBA00004196"/>
    </source>
</evidence>
<dbReference type="GO" id="GO:0004601">
    <property type="term" value="F:peroxidase activity"/>
    <property type="evidence" value="ECO:0007669"/>
    <property type="project" value="UniProtKB-KW"/>
</dbReference>
<dbReference type="InterPro" id="IPR051395">
    <property type="entry name" value="Cytochrome_c_Peroxidase/MauG"/>
</dbReference>
<evidence type="ECO:0000259" key="8">
    <source>
        <dbReference type="PROSITE" id="PS51007"/>
    </source>
</evidence>
<dbReference type="EMBL" id="JBHTJT010000008">
    <property type="protein sequence ID" value="MFD0979334.1"/>
    <property type="molecule type" value="Genomic_DNA"/>
</dbReference>
<sequence>MRQPTHAAALVLLLGLAPATGRALDLPPPITDDLYEPVDMALAEVGHLLFWDPILSGNRNIACGTCHHPRFGTSDGVSLTIGEGGIGLGPERRPDPDNMPEQRVPRNAPALFNLGAREFTTLFHDGRIQADPAQPNGLRTPLAQEMVQGFSGVLSAQTMFPVLSPDEMAGHYGENEISKAVRSGRLTGEGGAWDLIAARVRGIPEYQAAFETALPEVSAGKPVSFTDISDAIAEFIALEWRADDSPFDRHLRGEAPLTGDAQRGMELFFGEAGCSTCHSGPFFTDHGFHAMGVPQFGPGKAERFESHSRDEGRFRVTGHEEDLYAFLTPSLRNVAATAPYGHTGSHRDLAAFLAHHVDPSAGLSSFDRSQPILHDFEGKPVWAALDDPAEAARISAAAGNEARDIGDADLAALVAFLESLTDDASLSGRFGVPESVPSGLPVDR</sequence>
<keyword evidence="9" id="KW-0575">Peroxidase</keyword>
<evidence type="ECO:0000313" key="9">
    <source>
        <dbReference type="EMBL" id="MFD0979334.1"/>
    </source>
</evidence>
<dbReference type="Gene3D" id="1.10.760.10">
    <property type="entry name" value="Cytochrome c-like domain"/>
    <property type="match status" value="2"/>
</dbReference>
<feature type="signal peptide" evidence="7">
    <location>
        <begin position="1"/>
        <end position="23"/>
    </location>
</feature>
<keyword evidence="5 6" id="KW-0408">Iron</keyword>
<comment type="caution">
    <text evidence="9">The sequence shown here is derived from an EMBL/GenBank/DDBJ whole genome shotgun (WGS) entry which is preliminary data.</text>
</comment>
<dbReference type="RefSeq" id="WP_386073678.1">
    <property type="nucleotide sequence ID" value="NZ_JBHTJT010000008.1"/>
</dbReference>
<dbReference type="PANTHER" id="PTHR30600">
    <property type="entry name" value="CYTOCHROME C PEROXIDASE-RELATED"/>
    <property type="match status" value="1"/>
</dbReference>
<evidence type="ECO:0000256" key="7">
    <source>
        <dbReference type="SAM" id="SignalP"/>
    </source>
</evidence>
<evidence type="ECO:0000256" key="6">
    <source>
        <dbReference type="PROSITE-ProRule" id="PRU00433"/>
    </source>
</evidence>
<keyword evidence="7" id="KW-0732">Signal</keyword>
<dbReference type="SUPFAM" id="SSF46626">
    <property type="entry name" value="Cytochrome c"/>
    <property type="match status" value="2"/>
</dbReference>
<keyword evidence="3 6" id="KW-0479">Metal-binding</keyword>
<evidence type="ECO:0000313" key="10">
    <source>
        <dbReference type="Proteomes" id="UP001597108"/>
    </source>
</evidence>
<accession>A0ABW3IMM6</accession>
<feature type="chain" id="PRO_5045339466" evidence="7">
    <location>
        <begin position="24"/>
        <end position="444"/>
    </location>
</feature>
<dbReference type="Proteomes" id="UP001597108">
    <property type="component" value="Unassembled WGS sequence"/>
</dbReference>
<dbReference type="Pfam" id="PF03150">
    <property type="entry name" value="CCP_MauG"/>
    <property type="match status" value="1"/>
</dbReference>
<keyword evidence="10" id="KW-1185">Reference proteome</keyword>
<organism evidence="9 10">
    <name type="scientific">Tropicimonas aquimaris</name>
    <dbReference type="NCBI Taxonomy" id="914152"/>
    <lineage>
        <taxon>Bacteria</taxon>
        <taxon>Pseudomonadati</taxon>
        <taxon>Pseudomonadota</taxon>
        <taxon>Alphaproteobacteria</taxon>
        <taxon>Rhodobacterales</taxon>
        <taxon>Roseobacteraceae</taxon>
        <taxon>Tropicimonas</taxon>
    </lineage>
</organism>
<feature type="domain" description="Cytochrome c" evidence="8">
    <location>
        <begin position="259"/>
        <end position="421"/>
    </location>
</feature>
<dbReference type="InterPro" id="IPR036909">
    <property type="entry name" value="Cyt_c-like_dom_sf"/>
</dbReference>
<evidence type="ECO:0000256" key="3">
    <source>
        <dbReference type="ARBA" id="ARBA00022723"/>
    </source>
</evidence>
<evidence type="ECO:0000256" key="2">
    <source>
        <dbReference type="ARBA" id="ARBA00022617"/>
    </source>
</evidence>
<comment type="subcellular location">
    <subcellularLocation>
        <location evidence="1">Cell envelope</location>
    </subcellularLocation>
</comment>
<name>A0ABW3IMM6_9RHOB</name>
<keyword evidence="2 6" id="KW-0349">Heme</keyword>
<dbReference type="PROSITE" id="PS51007">
    <property type="entry name" value="CYTC"/>
    <property type="match status" value="1"/>
</dbReference>
<dbReference type="InterPro" id="IPR004852">
    <property type="entry name" value="Di-haem_cyt_c_peroxidsae"/>
</dbReference>
<gene>
    <name evidence="9" type="ORF">ACFQ2S_06660</name>
</gene>
<dbReference type="InterPro" id="IPR009056">
    <property type="entry name" value="Cyt_c-like_dom"/>
</dbReference>
<keyword evidence="4" id="KW-0560">Oxidoreductase</keyword>
<evidence type="ECO:0000256" key="5">
    <source>
        <dbReference type="ARBA" id="ARBA00023004"/>
    </source>
</evidence>
<protein>
    <submittedName>
        <fullName evidence="9">Cytochrome-c peroxidase</fullName>
    </submittedName>
</protein>
<evidence type="ECO:0000256" key="4">
    <source>
        <dbReference type="ARBA" id="ARBA00023002"/>
    </source>
</evidence>
<reference evidence="10" key="1">
    <citation type="journal article" date="2019" name="Int. J. Syst. Evol. Microbiol.">
        <title>The Global Catalogue of Microorganisms (GCM) 10K type strain sequencing project: providing services to taxonomists for standard genome sequencing and annotation.</title>
        <authorList>
            <consortium name="The Broad Institute Genomics Platform"/>
            <consortium name="The Broad Institute Genome Sequencing Center for Infectious Disease"/>
            <person name="Wu L."/>
            <person name="Ma J."/>
        </authorList>
    </citation>
    <scope>NUCLEOTIDE SEQUENCE [LARGE SCALE GENOMIC DNA]</scope>
    <source>
        <strain evidence="10">CCUG 60524</strain>
    </source>
</reference>